<gene>
    <name evidence="5" type="ORF">EDC90_1002165</name>
</gene>
<keyword evidence="3" id="KW-0479">Metal-binding</keyword>
<comment type="caution">
    <text evidence="5">The sequence shown here is derived from an EMBL/GenBank/DDBJ whole genome shotgun (WGS) entry which is preliminary data.</text>
</comment>
<sequence>MSSKPLVIFDCDGVLVDSEPISLGTLREVLAEDGLLLSEDDTRRRFLGRSIAKMVKVIEQEYGLSIGDDLEERMRARLYARFRAELKPTQGVVSAWDALKAAGFSWCVASSSKPERIRLSLEVTGLLPRFCPPLYSATMVKNGKPAPDLFLYAAENMGRNPEDCIVIEDSPAGIEAAKAAGMKAFAYLGGSHALAADHRQEIARLEPDLMFDAMDELVQRIREAGEEQG</sequence>
<dbReference type="SFLD" id="SFLDG01129">
    <property type="entry name" value="C1.5:_HAD__Beta-PGM__Phosphata"/>
    <property type="match status" value="1"/>
</dbReference>
<keyword evidence="6" id="KW-1185">Reference proteome</keyword>
<dbReference type="InterPro" id="IPR051600">
    <property type="entry name" value="Beta-PGM-like"/>
</dbReference>
<comment type="similarity">
    <text evidence="2">Belongs to the HAD-like hydrolase superfamily. CbbY/CbbZ/Gph/YieH family.</text>
</comment>
<evidence type="ECO:0000313" key="5">
    <source>
        <dbReference type="EMBL" id="TCT44615.1"/>
    </source>
</evidence>
<evidence type="ECO:0000313" key="6">
    <source>
        <dbReference type="Proteomes" id="UP000295097"/>
    </source>
</evidence>
<dbReference type="RefSeq" id="WP_132308107.1">
    <property type="nucleotide sequence ID" value="NZ_SMAR01000002.1"/>
</dbReference>
<dbReference type="InterPro" id="IPR036412">
    <property type="entry name" value="HAD-like_sf"/>
</dbReference>
<dbReference type="OrthoDB" id="9797743at2"/>
<evidence type="ECO:0000256" key="3">
    <source>
        <dbReference type="ARBA" id="ARBA00022723"/>
    </source>
</evidence>
<reference evidence="5 6" key="1">
    <citation type="submission" date="2019-03" db="EMBL/GenBank/DDBJ databases">
        <title>Freshwater and sediment microbial communities from various areas in North America, analyzing microbe dynamics in response to fracking.</title>
        <authorList>
            <person name="Lamendella R."/>
        </authorList>
    </citation>
    <scope>NUCLEOTIDE SEQUENCE [LARGE SCALE GENOMIC DNA]</scope>
    <source>
        <strain evidence="5 6">175.2</strain>
    </source>
</reference>
<proteinExistence type="inferred from homology"/>
<dbReference type="Gene3D" id="3.40.50.1000">
    <property type="entry name" value="HAD superfamily/HAD-like"/>
    <property type="match status" value="1"/>
</dbReference>
<dbReference type="Proteomes" id="UP000295097">
    <property type="component" value="Unassembled WGS sequence"/>
</dbReference>
<dbReference type="Pfam" id="PF00702">
    <property type="entry name" value="Hydrolase"/>
    <property type="match status" value="1"/>
</dbReference>
<name>A0A4R3NXU7_9HYPH</name>
<evidence type="ECO:0000256" key="2">
    <source>
        <dbReference type="ARBA" id="ARBA00006171"/>
    </source>
</evidence>
<organism evidence="5 6">
    <name type="scientific">Martelella mediterranea</name>
    <dbReference type="NCBI Taxonomy" id="293089"/>
    <lineage>
        <taxon>Bacteria</taxon>
        <taxon>Pseudomonadati</taxon>
        <taxon>Pseudomonadota</taxon>
        <taxon>Alphaproteobacteria</taxon>
        <taxon>Hyphomicrobiales</taxon>
        <taxon>Aurantimonadaceae</taxon>
        <taxon>Martelella</taxon>
    </lineage>
</organism>
<evidence type="ECO:0000256" key="1">
    <source>
        <dbReference type="ARBA" id="ARBA00001946"/>
    </source>
</evidence>
<accession>A0A4R3NXU7</accession>
<keyword evidence="5" id="KW-0378">Hydrolase</keyword>
<dbReference type="GO" id="GO:0016787">
    <property type="term" value="F:hydrolase activity"/>
    <property type="evidence" value="ECO:0007669"/>
    <property type="project" value="UniProtKB-KW"/>
</dbReference>
<dbReference type="InterPro" id="IPR023198">
    <property type="entry name" value="PGP-like_dom2"/>
</dbReference>
<comment type="cofactor">
    <cofactor evidence="1">
        <name>Mg(2+)</name>
        <dbReference type="ChEBI" id="CHEBI:18420"/>
    </cofactor>
</comment>
<dbReference type="EMBL" id="SMAR01000002">
    <property type="protein sequence ID" value="TCT44615.1"/>
    <property type="molecule type" value="Genomic_DNA"/>
</dbReference>
<dbReference type="SFLD" id="SFLDS00003">
    <property type="entry name" value="Haloacid_Dehalogenase"/>
    <property type="match status" value="1"/>
</dbReference>
<dbReference type="GO" id="GO:0046872">
    <property type="term" value="F:metal ion binding"/>
    <property type="evidence" value="ECO:0007669"/>
    <property type="project" value="UniProtKB-KW"/>
</dbReference>
<dbReference type="SUPFAM" id="SSF56784">
    <property type="entry name" value="HAD-like"/>
    <property type="match status" value="1"/>
</dbReference>
<dbReference type="AlphaFoldDB" id="A0A4R3NXU7"/>
<dbReference type="PANTHER" id="PTHR46193">
    <property type="entry name" value="6-PHOSPHOGLUCONATE PHOSPHATASE"/>
    <property type="match status" value="1"/>
</dbReference>
<dbReference type="InterPro" id="IPR023214">
    <property type="entry name" value="HAD_sf"/>
</dbReference>
<dbReference type="NCBIfam" id="TIGR01509">
    <property type="entry name" value="HAD-SF-IA-v3"/>
    <property type="match status" value="1"/>
</dbReference>
<dbReference type="PANTHER" id="PTHR46193:SF10">
    <property type="entry name" value="6-PHOSPHOGLUCONATE PHOSPHATASE"/>
    <property type="match status" value="1"/>
</dbReference>
<evidence type="ECO:0000256" key="4">
    <source>
        <dbReference type="ARBA" id="ARBA00022842"/>
    </source>
</evidence>
<dbReference type="Gene3D" id="1.10.150.240">
    <property type="entry name" value="Putative phosphatase, domain 2"/>
    <property type="match status" value="1"/>
</dbReference>
<dbReference type="CDD" id="cd07526">
    <property type="entry name" value="HAD_BPGM_like"/>
    <property type="match status" value="1"/>
</dbReference>
<dbReference type="InterPro" id="IPR006439">
    <property type="entry name" value="HAD-SF_hydro_IA"/>
</dbReference>
<dbReference type="SFLD" id="SFLDG01135">
    <property type="entry name" value="C1.5.6:_HAD__Beta-PGM__Phospha"/>
    <property type="match status" value="1"/>
</dbReference>
<keyword evidence="4" id="KW-0460">Magnesium</keyword>
<protein>
    <submittedName>
        <fullName evidence="5">HAD superfamily hydrolase (TIGR01509 family)</fullName>
    </submittedName>
</protein>